<evidence type="ECO:0000256" key="1">
    <source>
        <dbReference type="SAM" id="MobiDB-lite"/>
    </source>
</evidence>
<dbReference type="PANTHER" id="PTHR42470">
    <property type="entry name" value="VAST DOMAIN-CONTAINING PROTEIN"/>
    <property type="match status" value="1"/>
</dbReference>
<feature type="region of interest" description="Disordered" evidence="1">
    <location>
        <begin position="1"/>
        <end position="127"/>
    </location>
</feature>
<name>A0A5Q4BXB9_9PEZI</name>
<accession>A0A5Q4BXB9</accession>
<dbReference type="Pfam" id="PF25545">
    <property type="entry name" value="DUF7924"/>
    <property type="match status" value="1"/>
</dbReference>
<feature type="region of interest" description="Disordered" evidence="1">
    <location>
        <begin position="396"/>
        <end position="444"/>
    </location>
</feature>
<feature type="compositionally biased region" description="Low complexity" evidence="1">
    <location>
        <begin position="1"/>
        <end position="19"/>
    </location>
</feature>
<dbReference type="Proteomes" id="UP000326340">
    <property type="component" value="Unassembled WGS sequence"/>
</dbReference>
<evidence type="ECO:0000259" key="2">
    <source>
        <dbReference type="Pfam" id="PF25545"/>
    </source>
</evidence>
<gene>
    <name evidence="3" type="ORF">CSHISOI_03789</name>
</gene>
<dbReference type="InterPro" id="IPR057684">
    <property type="entry name" value="DUF7924"/>
</dbReference>
<feature type="compositionally biased region" description="Basic and acidic residues" evidence="1">
    <location>
        <begin position="22"/>
        <end position="35"/>
    </location>
</feature>
<feature type="compositionally biased region" description="Basic residues" evidence="1">
    <location>
        <begin position="434"/>
        <end position="444"/>
    </location>
</feature>
<evidence type="ECO:0000313" key="3">
    <source>
        <dbReference type="EMBL" id="TQN71720.1"/>
    </source>
</evidence>
<keyword evidence="4" id="KW-1185">Reference proteome</keyword>
<dbReference type="PANTHER" id="PTHR42470:SF2">
    <property type="match status" value="1"/>
</dbReference>
<sequence>MARTRAQARAQSSTRRNANLDLRPRGEKHQNRVREIQQTMSHRQQRQPSSKTIRSSPPTPPPKPTPREVSPTSPQQTPEARTTPPQTRRDRKRSRDIQGTIEESRDSKRRRTHHSDEVVYEEADDEVDPTIPKESLFADDLFKATCRRVADRNEARVIRDITPLVVPSAEISATYGAAELDCLIESINEGWNNAIPLAGTRPQPDYSVGFKREAFTEDQLEKLSPFIGDFIAGDQSFFMATYLMHFPFLTCEVKCGAAALDIADRQNAHSGTLAVRAIVELFRLVKREEEVNRQILSFSISHDHRSVRIYGHYPEIDGKRTEFFRYPIHTFDFTAMDGKDKWTAYCFTKNVYSIWMPTHVRRICSAIDQLPSQLDFDVPSLPETGLSQELECRHLSQSDVDSIPASSEADGPSGNSGQPQTTPNTSFTGTASAKKARTSQGKRR</sequence>
<reference evidence="3 4" key="1">
    <citation type="journal article" date="2019" name="Sci. Rep.">
        <title>Colletotrichum shisoi sp. nov., an anthracnose pathogen of Perilla frutescens in Japan: molecular phylogenetic, morphological and genomic evidence.</title>
        <authorList>
            <person name="Gan P."/>
            <person name="Tsushima A."/>
            <person name="Hiroyama R."/>
            <person name="Narusaka M."/>
            <person name="Takano Y."/>
            <person name="Narusaka Y."/>
            <person name="Kawaradani M."/>
            <person name="Damm U."/>
            <person name="Shirasu K."/>
        </authorList>
    </citation>
    <scope>NUCLEOTIDE SEQUENCE [LARGE SCALE GENOMIC DNA]</scope>
    <source>
        <strain evidence="3 4">PG-2018a</strain>
    </source>
</reference>
<organism evidence="3 4">
    <name type="scientific">Colletotrichum shisoi</name>
    <dbReference type="NCBI Taxonomy" id="2078593"/>
    <lineage>
        <taxon>Eukaryota</taxon>
        <taxon>Fungi</taxon>
        <taxon>Dikarya</taxon>
        <taxon>Ascomycota</taxon>
        <taxon>Pezizomycotina</taxon>
        <taxon>Sordariomycetes</taxon>
        <taxon>Hypocreomycetidae</taxon>
        <taxon>Glomerellales</taxon>
        <taxon>Glomerellaceae</taxon>
        <taxon>Colletotrichum</taxon>
        <taxon>Colletotrichum destructivum species complex</taxon>
    </lineage>
</organism>
<feature type="compositionally biased region" description="Acidic residues" evidence="1">
    <location>
        <begin position="118"/>
        <end position="127"/>
    </location>
</feature>
<comment type="caution">
    <text evidence="3">The sequence shown here is derived from an EMBL/GenBank/DDBJ whole genome shotgun (WGS) entry which is preliminary data.</text>
</comment>
<dbReference type="AlphaFoldDB" id="A0A5Q4BXB9"/>
<evidence type="ECO:0000313" key="4">
    <source>
        <dbReference type="Proteomes" id="UP000326340"/>
    </source>
</evidence>
<feature type="compositionally biased region" description="Polar residues" evidence="1">
    <location>
        <begin position="413"/>
        <end position="431"/>
    </location>
</feature>
<dbReference type="OrthoDB" id="4849331at2759"/>
<dbReference type="EMBL" id="PUHP01000241">
    <property type="protein sequence ID" value="TQN71720.1"/>
    <property type="molecule type" value="Genomic_DNA"/>
</dbReference>
<proteinExistence type="predicted"/>
<feature type="compositionally biased region" description="Polar residues" evidence="1">
    <location>
        <begin position="73"/>
        <end position="86"/>
    </location>
</feature>
<feature type="domain" description="DUF7924" evidence="2">
    <location>
        <begin position="142"/>
        <end position="367"/>
    </location>
</feature>
<protein>
    <recommendedName>
        <fullName evidence="2">DUF7924 domain-containing protein</fullName>
    </recommendedName>
</protein>